<keyword evidence="3" id="KW-1185">Reference proteome</keyword>
<dbReference type="InterPro" id="IPR004864">
    <property type="entry name" value="LEA_2"/>
</dbReference>
<dbReference type="Proteomes" id="UP000321291">
    <property type="component" value="Chromosome"/>
</dbReference>
<organism evidence="2 3">
    <name type="scientific">Arachidicoccus ginsenosidivorans</name>
    <dbReference type="NCBI Taxonomy" id="496057"/>
    <lineage>
        <taxon>Bacteria</taxon>
        <taxon>Pseudomonadati</taxon>
        <taxon>Bacteroidota</taxon>
        <taxon>Chitinophagia</taxon>
        <taxon>Chitinophagales</taxon>
        <taxon>Chitinophagaceae</taxon>
        <taxon>Arachidicoccus</taxon>
    </lineage>
</organism>
<evidence type="ECO:0000313" key="3">
    <source>
        <dbReference type="Proteomes" id="UP000321291"/>
    </source>
</evidence>
<proteinExistence type="predicted"/>
<dbReference type="Pfam" id="PF03168">
    <property type="entry name" value="LEA_2"/>
    <property type="match status" value="1"/>
</dbReference>
<evidence type="ECO:0000313" key="2">
    <source>
        <dbReference type="EMBL" id="QEC72501.1"/>
    </source>
</evidence>
<feature type="domain" description="Late embryogenesis abundant protein LEA-2 subgroup" evidence="1">
    <location>
        <begin position="88"/>
        <end position="181"/>
    </location>
</feature>
<dbReference type="SUPFAM" id="SSF117070">
    <property type="entry name" value="LEA14-like"/>
    <property type="match status" value="1"/>
</dbReference>
<sequence length="188" mass="21490">MTNTHSLYKMLISIVIKDTTKKLIYVRLRAYFVFCNISILKMKKTASILLFCLLLWGCKKPAGIEFRGIKNIKLMDLSGDTATVFGTFSFFNPNKYPIQLKKIDADVYANNQLLTHYNLDTFMVIPADTTFFFSTSLHFNRSIIFNNISDAFLKREILLQVKGKTKVGRSGIFVAVPFDVSTKQAIKF</sequence>
<dbReference type="Gene3D" id="2.60.40.1820">
    <property type="match status" value="1"/>
</dbReference>
<evidence type="ECO:0000259" key="1">
    <source>
        <dbReference type="Pfam" id="PF03168"/>
    </source>
</evidence>
<dbReference type="EMBL" id="CP042434">
    <property type="protein sequence ID" value="QEC72501.1"/>
    <property type="molecule type" value="Genomic_DNA"/>
</dbReference>
<reference evidence="2 3" key="1">
    <citation type="journal article" date="2017" name="Int. J. Syst. Evol. Microbiol.">
        <title>Arachidicoccus ginsenosidivorans sp. nov., with ginsenoside-converting activity isolated from ginseng cultivating soil.</title>
        <authorList>
            <person name="Siddiqi M.Z."/>
            <person name="Aslam Z."/>
            <person name="Im W.T."/>
        </authorList>
    </citation>
    <scope>NUCLEOTIDE SEQUENCE [LARGE SCALE GENOMIC DNA]</scope>
    <source>
        <strain evidence="2 3">Gsoil 809</strain>
    </source>
</reference>
<gene>
    <name evidence="2" type="ORF">FSB73_13275</name>
</gene>
<dbReference type="AlphaFoldDB" id="A0A5B8VN42"/>
<protein>
    <submittedName>
        <fullName evidence="2">LEA type 2 family protein</fullName>
    </submittedName>
</protein>
<dbReference type="KEGG" id="agi:FSB73_13275"/>
<name>A0A5B8VN42_9BACT</name>
<accession>A0A5B8VN42</accession>